<dbReference type="VEuPathDB" id="TriTrypDB:Lsey_0297_0020"/>
<name>A0A0N1IHQ7_LEPSE</name>
<evidence type="ECO:0000313" key="3">
    <source>
        <dbReference type="Proteomes" id="UP000038009"/>
    </source>
</evidence>
<gene>
    <name evidence="2" type="ORF">ABL78_6922</name>
</gene>
<feature type="compositionally biased region" description="Low complexity" evidence="1">
    <location>
        <begin position="201"/>
        <end position="213"/>
    </location>
</feature>
<feature type="compositionally biased region" description="Basic and acidic residues" evidence="1">
    <location>
        <begin position="47"/>
        <end position="60"/>
    </location>
</feature>
<organism evidence="2 3">
    <name type="scientific">Leptomonas seymouri</name>
    <dbReference type="NCBI Taxonomy" id="5684"/>
    <lineage>
        <taxon>Eukaryota</taxon>
        <taxon>Discoba</taxon>
        <taxon>Euglenozoa</taxon>
        <taxon>Kinetoplastea</taxon>
        <taxon>Metakinetoplastina</taxon>
        <taxon>Trypanosomatida</taxon>
        <taxon>Trypanosomatidae</taxon>
        <taxon>Leishmaniinae</taxon>
        <taxon>Leptomonas</taxon>
    </lineage>
</organism>
<feature type="compositionally biased region" description="Basic and acidic residues" evidence="1">
    <location>
        <begin position="987"/>
        <end position="1000"/>
    </location>
</feature>
<feature type="region of interest" description="Disordered" evidence="1">
    <location>
        <begin position="92"/>
        <end position="125"/>
    </location>
</feature>
<protein>
    <submittedName>
        <fullName evidence="2">Uncharacterized protein</fullName>
    </submittedName>
</protein>
<feature type="compositionally biased region" description="Low complexity" evidence="1">
    <location>
        <begin position="92"/>
        <end position="113"/>
    </location>
</feature>
<evidence type="ECO:0000256" key="1">
    <source>
        <dbReference type="SAM" id="MobiDB-lite"/>
    </source>
</evidence>
<dbReference type="OMA" id="CYPLAGV"/>
<keyword evidence="3" id="KW-1185">Reference proteome</keyword>
<reference evidence="2 3" key="1">
    <citation type="journal article" date="2015" name="PLoS Pathog.">
        <title>Leptomonas seymouri: Adaptations to the Dixenous Life Cycle Analyzed by Genome Sequencing, Transcriptome Profiling and Co-infection with Leishmania donovani.</title>
        <authorList>
            <person name="Kraeva N."/>
            <person name="Butenko A."/>
            <person name="Hlavacova J."/>
            <person name="Kostygov A."/>
            <person name="Myskova J."/>
            <person name="Grybchuk D."/>
            <person name="Lestinova T."/>
            <person name="Votypka J."/>
            <person name="Volf P."/>
            <person name="Opperdoes F."/>
            <person name="Flegontov P."/>
            <person name="Lukes J."/>
            <person name="Yurchenko V."/>
        </authorList>
    </citation>
    <scope>NUCLEOTIDE SEQUENCE [LARGE SCALE GENOMIC DNA]</scope>
    <source>
        <strain evidence="2 3">ATCC 30220</strain>
    </source>
</reference>
<comment type="caution">
    <text evidence="2">The sequence shown here is derived from an EMBL/GenBank/DDBJ whole genome shotgun (WGS) entry which is preliminary data.</text>
</comment>
<feature type="region of interest" description="Disordered" evidence="1">
    <location>
        <begin position="1443"/>
        <end position="1488"/>
    </location>
</feature>
<feature type="compositionally biased region" description="Basic and acidic residues" evidence="1">
    <location>
        <begin position="370"/>
        <end position="380"/>
    </location>
</feature>
<feature type="region of interest" description="Disordered" evidence="1">
    <location>
        <begin position="256"/>
        <end position="281"/>
    </location>
</feature>
<feature type="region of interest" description="Disordered" evidence="1">
    <location>
        <begin position="873"/>
        <end position="906"/>
    </location>
</feature>
<feature type="region of interest" description="Disordered" evidence="1">
    <location>
        <begin position="160"/>
        <end position="226"/>
    </location>
</feature>
<evidence type="ECO:0000313" key="2">
    <source>
        <dbReference type="EMBL" id="KPI84024.1"/>
    </source>
</evidence>
<feature type="compositionally biased region" description="Basic and acidic residues" evidence="1">
    <location>
        <begin position="2009"/>
        <end position="2026"/>
    </location>
</feature>
<feature type="compositionally biased region" description="Low complexity" evidence="1">
    <location>
        <begin position="524"/>
        <end position="541"/>
    </location>
</feature>
<feature type="compositionally biased region" description="Polar residues" evidence="1">
    <location>
        <begin position="176"/>
        <end position="188"/>
    </location>
</feature>
<feature type="region of interest" description="Disordered" evidence="1">
    <location>
        <begin position="1998"/>
        <end position="2026"/>
    </location>
</feature>
<feature type="compositionally biased region" description="Low complexity" evidence="1">
    <location>
        <begin position="1758"/>
        <end position="1769"/>
    </location>
</feature>
<feature type="region of interest" description="Disordered" evidence="1">
    <location>
        <begin position="1386"/>
        <end position="1423"/>
    </location>
</feature>
<proteinExistence type="predicted"/>
<feature type="compositionally biased region" description="Polar residues" evidence="1">
    <location>
        <begin position="1739"/>
        <end position="1749"/>
    </location>
</feature>
<dbReference type="OrthoDB" id="267394at2759"/>
<feature type="region of interest" description="Disordered" evidence="1">
    <location>
        <begin position="1955"/>
        <end position="1976"/>
    </location>
</feature>
<sequence>MVIHREASNAAPPPLASPSPTCSPLTASPPPSRSSSLSSSVTTPVTTDERECGDEHDQRKAGHLRGGWRVRSTGAHLAAVFTALEALQPHAVAASPPPHAAAGPSPSASSAAAQGGEKPSPSSTARLSFTLRDGAAAWMCSRLELLWESAAEVAQSLSANGRETGGEGKTLPHAVNSANTSGVTSSASQHDRALGTSTNMAASTAGATAADAASGHDDDHDSDADWGNERDGVFHVARARSRLVLRLLALVALQSEQRKRRRRDTPMSTSAAAVTHAPHRPGAEASAVASADVSPLVRQWLWQRAAALPRKMEGLSSPLTGELSSLLVEWLSLELAESASKSSRLKCTPAAEALPSVHEERTAAGSPSARSRDAELKMEPTTDGEDEDVLLPPSLNTGSFRVCGTTHEPGADDGASACQAHSAPNGALPHTVGEALTKSCTPDDTRTAALPPLLEASPSELRAPAHRILRLGVVAPVPAEKDTRADAPFSAAKAAPATTYEANENNAAAAPMRDTPEGLWPKPGSAGSVGLGASSSTNNGDNSGGGRTRHLRFRLFNPASLQAFSTGDCEEGREEEHLLVFNGEDKGTSPVATETTGVIKEAVTRVEAPPGTCAAARGEAGEGVADVDIDWQARHARWRRIAPFILYAPRGGTTERDMRAVLMALGFTQAKSLSLRKDSGDTADATAASSSCNTALPSRRSQRESRRAAEACFTDTSSFSTTAPPLCPLGRLPPLVVAYAWMHEATLRTAWMSHIVGVCSKPASHVFAYVALADSRVSAALEDLVGVPLSTTAPACGDGGGASPETRWPRLPSAFERNLYAFLCYPLAGVAAPDLETAKTPPASASAGGSSAPMTVQSWEAYLDFRYGTQARRRRRPAPVDKAAKAAASAAKQTEDGAEPQAQGPLEDVSASNELGESYRGHTDPAPAPALLPPLSFSTAAAVATGYCARSSPVYAAVMDVTAVLFLVELRRACVLAADEIARGARADTTTHDNDQRQRGDAGGSDEGVAGVAQLSLPSASSAAEGFPEEEIKQWWSPPSGLPREALTTAATPATAALFQTNSTAPPHAPAQAMQLVLESEIEEDASLCCYAHQSVCVLCSPLTPVARAHLSLSCPCRDARSTISLASAKLHLSSDANKADILHAGSAAASDVKLSRAAYAANLWLGAVAVLSIGGSAIAQYVRSVLLPPTCLPSCTPLLLSPTAAAASLAPFTMPTLFRSTLEDLYREEALLRSRQAPPLCVPGAYSEGGNDSTAANWGGLTRHGDRVDMENAEMANSVAVAAAVALRHPRFLLRQANLLWRLSCASSASAALAEERAQPRGSAAAAAAAEADCCAKGSDSETQRVYRDEFFTRVSSLVECVQLASCAGVPAPLATSLVPARLQRTKGSPPAVKPPSSESSQAPTGAGAITGDAPSPEVVQELQGGGTALLARGGSNIAVTSASAADTEPTPKAEGSSALCCPAQDNTASAVPTASPPPPRTSRPRLHLRLPPAASIVSGASSASVSTVFDSATRKRERSPRLSTTENDIDRLTAAKRHGSRNLLHCVADLRTEADGVCPRFSLPPLDGLADVQVRWALPAGGTTAAAAAELASLPSPLPERQLLLLMSDVLWGALHHIRSYQPKAFTRIKPLLYTTAESTATGGSITHTVTPMGGGRMMTSASAVRPLRRTLMLRLAPAYAELQRFWQALRPPLFNAQPAGTSARTHACMTDGSNSLNAVRFGEGPALEVVLPPVSTASTSVSQPDEGQQRGERPLSSSLSSASSASHTVRPAGFGRKTLPLPSHVDLRHYSSLTASLRGVLCVSVGYAVYALLHRTWELWMRTREDTDDDGAVDRCGRAQGEAKDGNDAKGLASSTPCASAGVTSVESLTWLATQLHIFHDEVLQPLNRVCTVFVDEPVTLPQRNEGVDASLTSPSPRQPSLTTATWLLYKPLAHVLLPALIRSFDTALAPPEADDERLDGSSLNPSRGRTELEHAQRDLRAAWWGVRRSLQQAGVVLPDSQGGRGESEKGLGRDACGEGSRR</sequence>
<feature type="region of interest" description="Disordered" evidence="1">
    <location>
        <begin position="1"/>
        <end position="67"/>
    </location>
</feature>
<feature type="compositionally biased region" description="Basic and acidic residues" evidence="1">
    <location>
        <begin position="1835"/>
        <end position="1851"/>
    </location>
</feature>
<feature type="compositionally biased region" description="Low complexity" evidence="1">
    <location>
        <begin position="33"/>
        <end position="46"/>
    </location>
</feature>
<feature type="region of interest" description="Disordered" evidence="1">
    <location>
        <begin position="987"/>
        <end position="1009"/>
    </location>
</feature>
<accession>A0A0N1IHQ7</accession>
<dbReference type="EMBL" id="LJSK01000297">
    <property type="protein sequence ID" value="KPI84024.1"/>
    <property type="molecule type" value="Genomic_DNA"/>
</dbReference>
<dbReference type="Proteomes" id="UP000038009">
    <property type="component" value="Unassembled WGS sequence"/>
</dbReference>
<feature type="region of interest" description="Disordered" evidence="1">
    <location>
        <begin position="351"/>
        <end position="394"/>
    </location>
</feature>
<feature type="region of interest" description="Disordered" evidence="1">
    <location>
        <begin position="1739"/>
        <end position="1778"/>
    </location>
</feature>
<feature type="region of interest" description="Disordered" evidence="1">
    <location>
        <begin position="511"/>
        <end position="547"/>
    </location>
</feature>
<feature type="region of interest" description="Disordered" evidence="1">
    <location>
        <begin position="1830"/>
        <end position="1857"/>
    </location>
</feature>